<dbReference type="Gene3D" id="1.10.630.10">
    <property type="entry name" value="Cytochrome P450"/>
    <property type="match status" value="1"/>
</dbReference>
<dbReference type="GO" id="GO:0016705">
    <property type="term" value="F:oxidoreductase activity, acting on paired donors, with incorporation or reduction of molecular oxygen"/>
    <property type="evidence" value="ECO:0007669"/>
    <property type="project" value="InterPro"/>
</dbReference>
<dbReference type="GO" id="GO:0004497">
    <property type="term" value="F:monooxygenase activity"/>
    <property type="evidence" value="ECO:0007669"/>
    <property type="project" value="InterPro"/>
</dbReference>
<dbReference type="InterPro" id="IPR050665">
    <property type="entry name" value="Cytochrome_P450_Monooxygen"/>
</dbReference>
<keyword evidence="11" id="KW-1185">Reference proteome</keyword>
<dbReference type="PANTHER" id="PTHR24282:SF211">
    <property type="entry name" value="CYTOCHROME P450-RELATED"/>
    <property type="match status" value="1"/>
</dbReference>
<evidence type="ECO:0000313" key="10">
    <source>
        <dbReference type="EMBL" id="KAK1754365.1"/>
    </source>
</evidence>
<comment type="subcellular location">
    <subcellularLocation>
        <location evidence="1">Membrane</location>
    </subcellularLocation>
</comment>
<evidence type="ECO:0000256" key="5">
    <source>
        <dbReference type="ARBA" id="ARBA00022989"/>
    </source>
</evidence>
<dbReference type="EMBL" id="MU839835">
    <property type="protein sequence ID" value="KAK1754365.1"/>
    <property type="molecule type" value="Genomic_DNA"/>
</dbReference>
<dbReference type="InterPro" id="IPR036396">
    <property type="entry name" value="Cyt_P450_sf"/>
</dbReference>
<gene>
    <name evidence="10" type="ORF">QBC47DRAFT_216849</name>
</gene>
<evidence type="ECO:0008006" key="12">
    <source>
        <dbReference type="Google" id="ProtNLM"/>
    </source>
</evidence>
<keyword evidence="7" id="KW-0408">Iron</keyword>
<accession>A0AAJ0FAP1</accession>
<protein>
    <recommendedName>
        <fullName evidence="12">Cytochrome P450</fullName>
    </recommendedName>
</protein>
<evidence type="ECO:0000313" key="11">
    <source>
        <dbReference type="Proteomes" id="UP001239445"/>
    </source>
</evidence>
<dbReference type="SUPFAM" id="SSF48264">
    <property type="entry name" value="Cytochrome P450"/>
    <property type="match status" value="2"/>
</dbReference>
<dbReference type="GO" id="GO:0020037">
    <property type="term" value="F:heme binding"/>
    <property type="evidence" value="ECO:0007669"/>
    <property type="project" value="InterPro"/>
</dbReference>
<comment type="caution">
    <text evidence="10">The sequence shown here is derived from an EMBL/GenBank/DDBJ whole genome shotgun (WGS) entry which is preliminary data.</text>
</comment>
<evidence type="ECO:0000256" key="6">
    <source>
        <dbReference type="ARBA" id="ARBA00023002"/>
    </source>
</evidence>
<evidence type="ECO:0000256" key="3">
    <source>
        <dbReference type="ARBA" id="ARBA00022692"/>
    </source>
</evidence>
<proteinExistence type="predicted"/>
<dbReference type="AlphaFoldDB" id="A0AAJ0FAP1"/>
<dbReference type="GO" id="GO:0016020">
    <property type="term" value="C:membrane"/>
    <property type="evidence" value="ECO:0007669"/>
    <property type="project" value="UniProtKB-SubCell"/>
</dbReference>
<sequence>MLETAIVSGLLYQAALIAGSVLVLLELRLLLVTGRFTTSITHLLSSPFQETPVDEQPILAWVEDQRATIDFSFFDIPRPPLQKRLELRARANRRLHLAFGIANSLTTALPETHKSFMKEASRVINAGDNMRWVELYDLAELHLGRDAESAENLLHLADCTQRLCLTIVLFDNFKVDPRDTPPEVSSFIASEINKQWLRSKGDEMTQESSDLNQALRGLGLRGEDGCPMAPQRVLGLIMPQYETLWRVVLLTFVTAYHRQARPENVERVRTVPQCLGNTEQEAEAVKLAKEGLRLYPSNKRIYRALMTSVCLPFSADVEACHRHERIWGPDALEFRPERFDRLSKLQVRAYFPYSLGQHRCPAYAGFGNRMITMLVVAMSRVFSEKDWMVWFDDDSLDKCSRKTLPTGRDDMGRWLLRRRTGAGR</sequence>
<dbReference type="Proteomes" id="UP001239445">
    <property type="component" value="Unassembled WGS sequence"/>
</dbReference>
<keyword evidence="5 9" id="KW-1133">Transmembrane helix</keyword>
<keyword evidence="6" id="KW-0560">Oxidoreductase</keyword>
<evidence type="ECO:0000256" key="1">
    <source>
        <dbReference type="ARBA" id="ARBA00004370"/>
    </source>
</evidence>
<feature type="transmembrane region" description="Helical" evidence="9">
    <location>
        <begin position="6"/>
        <end position="25"/>
    </location>
</feature>
<evidence type="ECO:0000256" key="4">
    <source>
        <dbReference type="ARBA" id="ARBA00022723"/>
    </source>
</evidence>
<evidence type="ECO:0000256" key="9">
    <source>
        <dbReference type="SAM" id="Phobius"/>
    </source>
</evidence>
<name>A0AAJ0FAP1_9PEZI</name>
<keyword evidence="2" id="KW-0349">Heme</keyword>
<keyword evidence="3 9" id="KW-0812">Transmembrane</keyword>
<dbReference type="PANTHER" id="PTHR24282">
    <property type="entry name" value="CYTOCHROME P450 FAMILY MEMBER"/>
    <property type="match status" value="1"/>
</dbReference>
<evidence type="ECO:0000256" key="8">
    <source>
        <dbReference type="ARBA" id="ARBA00023136"/>
    </source>
</evidence>
<keyword evidence="8 9" id="KW-0472">Membrane</keyword>
<dbReference type="GO" id="GO:0005506">
    <property type="term" value="F:iron ion binding"/>
    <property type="evidence" value="ECO:0007669"/>
    <property type="project" value="InterPro"/>
</dbReference>
<evidence type="ECO:0000256" key="7">
    <source>
        <dbReference type="ARBA" id="ARBA00023004"/>
    </source>
</evidence>
<organism evidence="10 11">
    <name type="scientific">Echria macrotheca</name>
    <dbReference type="NCBI Taxonomy" id="438768"/>
    <lineage>
        <taxon>Eukaryota</taxon>
        <taxon>Fungi</taxon>
        <taxon>Dikarya</taxon>
        <taxon>Ascomycota</taxon>
        <taxon>Pezizomycotina</taxon>
        <taxon>Sordariomycetes</taxon>
        <taxon>Sordariomycetidae</taxon>
        <taxon>Sordariales</taxon>
        <taxon>Schizotheciaceae</taxon>
        <taxon>Echria</taxon>
    </lineage>
</organism>
<reference evidence="10" key="1">
    <citation type="submission" date="2023-06" db="EMBL/GenBank/DDBJ databases">
        <title>Genome-scale phylogeny and comparative genomics of the fungal order Sordariales.</title>
        <authorList>
            <consortium name="Lawrence Berkeley National Laboratory"/>
            <person name="Hensen N."/>
            <person name="Bonometti L."/>
            <person name="Westerberg I."/>
            <person name="Brannstrom I.O."/>
            <person name="Guillou S."/>
            <person name="Cros-Aarteil S."/>
            <person name="Calhoun S."/>
            <person name="Haridas S."/>
            <person name="Kuo A."/>
            <person name="Mondo S."/>
            <person name="Pangilinan J."/>
            <person name="Riley R."/>
            <person name="Labutti K."/>
            <person name="Andreopoulos B."/>
            <person name="Lipzen A."/>
            <person name="Chen C."/>
            <person name="Yanf M."/>
            <person name="Daum C."/>
            <person name="Ng V."/>
            <person name="Clum A."/>
            <person name="Steindorff A."/>
            <person name="Ohm R."/>
            <person name="Martin F."/>
            <person name="Silar P."/>
            <person name="Natvig D."/>
            <person name="Lalanne C."/>
            <person name="Gautier V."/>
            <person name="Ament-Velasquez S.L."/>
            <person name="Kruys A."/>
            <person name="Hutchinson M.I."/>
            <person name="Powell A.J."/>
            <person name="Barry K."/>
            <person name="Miller A.N."/>
            <person name="Grigoriev I.V."/>
            <person name="Debuchy R."/>
            <person name="Gladieux P."/>
            <person name="Thoren M.H."/>
            <person name="Johannesson H."/>
        </authorList>
    </citation>
    <scope>NUCLEOTIDE SEQUENCE</scope>
    <source>
        <strain evidence="10">PSN4</strain>
    </source>
</reference>
<evidence type="ECO:0000256" key="2">
    <source>
        <dbReference type="ARBA" id="ARBA00022617"/>
    </source>
</evidence>
<keyword evidence="4" id="KW-0479">Metal-binding</keyword>